<sequence>MVSTASSSQHQIHPRRWLMAAAVASSLASVHGYSVGAPVSMPRSTVFPLGGIELSILAPEDSLLFDLSTGLVTPSNQQQRKPLFGATFTKPAKTTYDLGLGKNAPVSQSSGSDRKPFRAQRDHIDVFQATKYWTEYESAREFPSPQSQMTVVYEKTSLPLATTKKTRKTVALHPKRSMQDSLTIVEATRNDQAVMVPSDPSSQRDVNSVWVEMLIHYEQQKQNAVHMNVN</sequence>
<evidence type="ECO:0000313" key="3">
    <source>
        <dbReference type="Proteomes" id="UP001153069"/>
    </source>
</evidence>
<proteinExistence type="predicted"/>
<protein>
    <submittedName>
        <fullName evidence="2">Uncharacterized protein</fullName>
    </submittedName>
</protein>
<feature type="region of interest" description="Disordered" evidence="1">
    <location>
        <begin position="99"/>
        <end position="120"/>
    </location>
</feature>
<name>A0A9N8DCK6_9STRA</name>
<organism evidence="2 3">
    <name type="scientific">Seminavis robusta</name>
    <dbReference type="NCBI Taxonomy" id="568900"/>
    <lineage>
        <taxon>Eukaryota</taxon>
        <taxon>Sar</taxon>
        <taxon>Stramenopiles</taxon>
        <taxon>Ochrophyta</taxon>
        <taxon>Bacillariophyta</taxon>
        <taxon>Bacillariophyceae</taxon>
        <taxon>Bacillariophycidae</taxon>
        <taxon>Naviculales</taxon>
        <taxon>Naviculaceae</taxon>
        <taxon>Seminavis</taxon>
    </lineage>
</organism>
<keyword evidence="3" id="KW-1185">Reference proteome</keyword>
<comment type="caution">
    <text evidence="2">The sequence shown here is derived from an EMBL/GenBank/DDBJ whole genome shotgun (WGS) entry which is preliminary data.</text>
</comment>
<evidence type="ECO:0000256" key="1">
    <source>
        <dbReference type="SAM" id="MobiDB-lite"/>
    </source>
</evidence>
<dbReference type="AlphaFoldDB" id="A0A9N8DCK6"/>
<gene>
    <name evidence="2" type="ORF">SEMRO_90_G047480.1</name>
</gene>
<dbReference type="Proteomes" id="UP001153069">
    <property type="component" value="Unassembled WGS sequence"/>
</dbReference>
<accession>A0A9N8DCK6</accession>
<dbReference type="OrthoDB" id="55609at2759"/>
<evidence type="ECO:0000313" key="2">
    <source>
        <dbReference type="EMBL" id="CAB9500732.1"/>
    </source>
</evidence>
<reference evidence="2" key="1">
    <citation type="submission" date="2020-06" db="EMBL/GenBank/DDBJ databases">
        <authorList>
            <consortium name="Plant Systems Biology data submission"/>
        </authorList>
    </citation>
    <scope>NUCLEOTIDE SEQUENCE</scope>
    <source>
        <strain evidence="2">D6</strain>
    </source>
</reference>
<dbReference type="EMBL" id="CAICTM010000089">
    <property type="protein sequence ID" value="CAB9500732.1"/>
    <property type="molecule type" value="Genomic_DNA"/>
</dbReference>